<evidence type="ECO:0000256" key="5">
    <source>
        <dbReference type="PIRSR" id="PIRSR000699-1"/>
    </source>
</evidence>
<evidence type="ECO:0000313" key="9">
    <source>
        <dbReference type="Proteomes" id="UP000516160"/>
    </source>
</evidence>
<evidence type="ECO:0000256" key="4">
    <source>
        <dbReference type="ARBA" id="ARBA00022683"/>
    </source>
</evidence>
<evidence type="ECO:0000313" key="8">
    <source>
        <dbReference type="EMBL" id="QNO14646.1"/>
    </source>
</evidence>
<name>A0A7G9W7I4_ALKCA</name>
<dbReference type="GO" id="GO:0016740">
    <property type="term" value="F:transferase activity"/>
    <property type="evidence" value="ECO:0007669"/>
    <property type="project" value="UniProtKB-KW"/>
</dbReference>
<dbReference type="AlphaFoldDB" id="A0A7G9W7I4"/>
<keyword evidence="9" id="KW-1185">Reference proteome</keyword>
<protein>
    <submittedName>
        <fullName evidence="8">PTS lactose/cellobiose transporter subunit IIA</fullName>
    </submittedName>
</protein>
<evidence type="ECO:0000256" key="3">
    <source>
        <dbReference type="ARBA" id="ARBA00022679"/>
    </source>
</evidence>
<evidence type="ECO:0000256" key="1">
    <source>
        <dbReference type="ARBA" id="ARBA00022448"/>
    </source>
</evidence>
<dbReference type="EMBL" id="CP058559">
    <property type="protein sequence ID" value="QNO14646.1"/>
    <property type="molecule type" value="Genomic_DNA"/>
</dbReference>
<dbReference type="PROSITE" id="PS51095">
    <property type="entry name" value="PTS_EIIA_TYPE_3"/>
    <property type="match status" value="1"/>
</dbReference>
<dbReference type="Gene3D" id="1.20.58.80">
    <property type="entry name" value="Phosphotransferase system, lactose/cellobiose-type IIA subunit"/>
    <property type="match status" value="1"/>
</dbReference>
<evidence type="ECO:0000256" key="6">
    <source>
        <dbReference type="PIRSR" id="PIRSR000699-2"/>
    </source>
</evidence>
<dbReference type="RefSeq" id="WP_213168510.1">
    <property type="nucleotide sequence ID" value="NZ_CP058559.1"/>
</dbReference>
<evidence type="ECO:0000256" key="7">
    <source>
        <dbReference type="PROSITE-ProRule" id="PRU00418"/>
    </source>
</evidence>
<dbReference type="GO" id="GO:0009401">
    <property type="term" value="P:phosphoenolpyruvate-dependent sugar phosphotransferase system"/>
    <property type="evidence" value="ECO:0007669"/>
    <property type="project" value="UniProtKB-KW"/>
</dbReference>
<dbReference type="PANTHER" id="PTHR34382">
    <property type="entry name" value="PTS SYSTEM N,N'-DIACETYLCHITOBIOSE-SPECIFIC EIIA COMPONENT"/>
    <property type="match status" value="1"/>
</dbReference>
<dbReference type="Proteomes" id="UP000516160">
    <property type="component" value="Chromosome"/>
</dbReference>
<keyword evidence="1" id="KW-0813">Transport</keyword>
<keyword evidence="6" id="KW-0460">Magnesium</keyword>
<keyword evidence="4" id="KW-0598">Phosphotransferase system</keyword>
<keyword evidence="6" id="KW-0479">Metal-binding</keyword>
<gene>
    <name evidence="8" type="ORF">HYG86_07530</name>
</gene>
<accession>A0A7G9W7I4</accession>
<dbReference type="PIRSF" id="PIRSF000699">
    <property type="entry name" value="PTS_IILac_III"/>
    <property type="match status" value="1"/>
</dbReference>
<evidence type="ECO:0000256" key="2">
    <source>
        <dbReference type="ARBA" id="ARBA00022597"/>
    </source>
</evidence>
<feature type="active site" description="Tele-phosphohistidine intermediate" evidence="5">
    <location>
        <position position="78"/>
    </location>
</feature>
<dbReference type="InterPro" id="IPR036542">
    <property type="entry name" value="PTS_IIA_lac/cel_sf"/>
</dbReference>
<sequence length="114" mass="12722">MEAIDYQQIAFQLILAAGNAKSLSFKAIQEAKMGKFDEASISVENAEEELTAAHGSQFQLIQREANGGENSISVLLIHAQDHFMDASLMKDLAKEFIEMYVRMSKYEDALAKTF</sequence>
<keyword evidence="3" id="KW-0808">Transferase</keyword>
<organism evidence="8 9">
    <name type="scientific">Alkalicella caledoniensis</name>
    <dbReference type="NCBI Taxonomy" id="2731377"/>
    <lineage>
        <taxon>Bacteria</taxon>
        <taxon>Bacillati</taxon>
        <taxon>Bacillota</taxon>
        <taxon>Clostridia</taxon>
        <taxon>Eubacteriales</taxon>
        <taxon>Proteinivoracaceae</taxon>
        <taxon>Alkalicella</taxon>
    </lineage>
</organism>
<feature type="modified residue" description="Phosphohistidine; by HPr" evidence="7">
    <location>
        <position position="78"/>
    </location>
</feature>
<dbReference type="Pfam" id="PF02255">
    <property type="entry name" value="PTS_IIA"/>
    <property type="match status" value="1"/>
</dbReference>
<dbReference type="CDD" id="cd00215">
    <property type="entry name" value="PTS_IIA_lac"/>
    <property type="match status" value="1"/>
</dbReference>
<dbReference type="SUPFAM" id="SSF46973">
    <property type="entry name" value="Enzyme IIa from lactose specific PTS, IIa-lac"/>
    <property type="match status" value="1"/>
</dbReference>
<dbReference type="KEGG" id="acae:HYG86_07530"/>
<feature type="binding site" evidence="6">
    <location>
        <position position="81"/>
    </location>
    <ligand>
        <name>Mg(2+)</name>
        <dbReference type="ChEBI" id="CHEBI:18420"/>
        <note>ligand shared between all trimeric partners</note>
    </ligand>
</feature>
<comment type="cofactor">
    <cofactor evidence="6">
        <name>Mg(2+)</name>
        <dbReference type="ChEBI" id="CHEBI:18420"/>
    </cofactor>
    <text evidence="6">Binds 1 Mg(2+) ion per trimer.</text>
</comment>
<dbReference type="PANTHER" id="PTHR34382:SF7">
    <property type="entry name" value="PTS SYSTEM N,N'-DIACETYLCHITOBIOSE-SPECIFIC EIIA COMPONENT"/>
    <property type="match status" value="1"/>
</dbReference>
<dbReference type="InterPro" id="IPR003188">
    <property type="entry name" value="PTS_IIA_lac/cel"/>
</dbReference>
<dbReference type="GO" id="GO:0046872">
    <property type="term" value="F:metal ion binding"/>
    <property type="evidence" value="ECO:0007669"/>
    <property type="project" value="UniProtKB-KW"/>
</dbReference>
<reference evidence="8 9" key="1">
    <citation type="submission" date="2020-07" db="EMBL/GenBank/DDBJ databases">
        <title>Alkalicella. sp. LB2 genome.</title>
        <authorList>
            <person name="Postec A."/>
            <person name="Quemeneur M."/>
        </authorList>
    </citation>
    <scope>NUCLEOTIDE SEQUENCE [LARGE SCALE GENOMIC DNA]</scope>
    <source>
        <strain evidence="8 9">LB2</strain>
    </source>
</reference>
<keyword evidence="2" id="KW-0762">Sugar transport</keyword>
<proteinExistence type="predicted"/>